<evidence type="ECO:0000259" key="1">
    <source>
        <dbReference type="PROSITE" id="PS50846"/>
    </source>
</evidence>
<dbReference type="PROSITE" id="PS50846">
    <property type="entry name" value="HMA_2"/>
    <property type="match status" value="1"/>
</dbReference>
<dbReference type="CDD" id="cd00371">
    <property type="entry name" value="HMA"/>
    <property type="match status" value="1"/>
</dbReference>
<organism evidence="2 3">
    <name type="scientific">Camelimonas fluminis</name>
    <dbReference type="NCBI Taxonomy" id="1576911"/>
    <lineage>
        <taxon>Bacteria</taxon>
        <taxon>Pseudomonadati</taxon>
        <taxon>Pseudomonadota</taxon>
        <taxon>Alphaproteobacteria</taxon>
        <taxon>Hyphomicrobiales</taxon>
        <taxon>Chelatococcaceae</taxon>
        <taxon>Camelimonas</taxon>
    </lineage>
</organism>
<dbReference type="Pfam" id="PF00403">
    <property type="entry name" value="HMA"/>
    <property type="match status" value="1"/>
</dbReference>
<comment type="caution">
    <text evidence="2">The sequence shown here is derived from an EMBL/GenBank/DDBJ whole genome shotgun (WGS) entry which is preliminary data.</text>
</comment>
<evidence type="ECO:0000313" key="2">
    <source>
        <dbReference type="EMBL" id="MFC3639823.1"/>
    </source>
</evidence>
<gene>
    <name evidence="2" type="ORF">ACFONL_21000</name>
</gene>
<accession>A0ABV7UNC2</accession>
<dbReference type="EMBL" id="JBHRYC010000102">
    <property type="protein sequence ID" value="MFC3639823.1"/>
    <property type="molecule type" value="Genomic_DNA"/>
</dbReference>
<feature type="domain" description="HMA" evidence="1">
    <location>
        <begin position="15"/>
        <end position="78"/>
    </location>
</feature>
<dbReference type="InterPro" id="IPR036163">
    <property type="entry name" value="HMA_dom_sf"/>
</dbReference>
<keyword evidence="3" id="KW-1185">Reference proteome</keyword>
<dbReference type="Gene3D" id="3.30.70.100">
    <property type="match status" value="1"/>
</dbReference>
<dbReference type="RefSeq" id="WP_376853179.1">
    <property type="nucleotide sequence ID" value="NZ_JBHRYC010000102.1"/>
</dbReference>
<dbReference type="InterPro" id="IPR006121">
    <property type="entry name" value="HMA_dom"/>
</dbReference>
<sequence length="81" mass="8413">ARLVEGGIPTEATVAHVLVHIKNMTCGGCARSVTKAIQSVDAQAKVTIDPNTRKVDVASQRPRADFEAALQRAGYPAAAAA</sequence>
<dbReference type="Proteomes" id="UP001595704">
    <property type="component" value="Unassembled WGS sequence"/>
</dbReference>
<feature type="non-terminal residue" evidence="2">
    <location>
        <position position="1"/>
    </location>
</feature>
<name>A0ABV7UNC2_9HYPH</name>
<dbReference type="SUPFAM" id="SSF55008">
    <property type="entry name" value="HMA, heavy metal-associated domain"/>
    <property type="match status" value="1"/>
</dbReference>
<proteinExistence type="predicted"/>
<reference evidence="3" key="1">
    <citation type="journal article" date="2019" name="Int. J. Syst. Evol. Microbiol.">
        <title>The Global Catalogue of Microorganisms (GCM) 10K type strain sequencing project: providing services to taxonomists for standard genome sequencing and annotation.</title>
        <authorList>
            <consortium name="The Broad Institute Genomics Platform"/>
            <consortium name="The Broad Institute Genome Sequencing Center for Infectious Disease"/>
            <person name="Wu L."/>
            <person name="Ma J."/>
        </authorList>
    </citation>
    <scope>NUCLEOTIDE SEQUENCE [LARGE SCALE GENOMIC DNA]</scope>
    <source>
        <strain evidence="3">KCTC 42282</strain>
    </source>
</reference>
<evidence type="ECO:0000313" key="3">
    <source>
        <dbReference type="Proteomes" id="UP001595704"/>
    </source>
</evidence>
<protein>
    <submittedName>
        <fullName evidence="2">Heavy-metal-associated domain-containing protein</fullName>
    </submittedName>
</protein>